<keyword evidence="1" id="KW-0732">Signal</keyword>
<feature type="signal peptide" evidence="1">
    <location>
        <begin position="1"/>
        <end position="29"/>
    </location>
</feature>
<dbReference type="Proteomes" id="UP000676649">
    <property type="component" value="Chromosome"/>
</dbReference>
<dbReference type="KEGG" id="mpad:KEF85_14925"/>
<proteinExistence type="predicted"/>
<evidence type="ECO:0000313" key="3">
    <source>
        <dbReference type="Proteomes" id="UP000676649"/>
    </source>
</evidence>
<dbReference type="RefSeq" id="WP_215581933.1">
    <property type="nucleotide sequence ID" value="NZ_CP073754.1"/>
</dbReference>
<evidence type="ECO:0000256" key="1">
    <source>
        <dbReference type="SAM" id="SignalP"/>
    </source>
</evidence>
<feature type="chain" id="PRO_5036962527" evidence="1">
    <location>
        <begin position="30"/>
        <end position="590"/>
    </location>
</feature>
<reference evidence="2" key="1">
    <citation type="submission" date="2021-04" db="EMBL/GenBank/DDBJ databases">
        <title>Draft genome sequence data of methanotrophic Methylovulum sp. strain S1L and Methylomonas sp. strain S2AM isolated from boreal lake water columns.</title>
        <authorList>
            <person name="Rissanen A.J."/>
            <person name="Mangayil R."/>
            <person name="Svenning M.M."/>
            <person name="Khanongnuch R."/>
        </authorList>
    </citation>
    <scope>NUCLEOTIDE SEQUENCE</scope>
    <source>
        <strain evidence="2">S2AM</strain>
    </source>
</reference>
<keyword evidence="3" id="KW-1185">Reference proteome</keyword>
<gene>
    <name evidence="2" type="ORF">KEF85_14925</name>
</gene>
<accession>A0A975MNI4</accession>
<dbReference type="AlphaFoldDB" id="A0A975MNI4"/>
<name>A0A975MNI4_9GAMM</name>
<evidence type="ECO:0000313" key="2">
    <source>
        <dbReference type="EMBL" id="QWF70599.1"/>
    </source>
</evidence>
<organism evidence="2 3">
    <name type="scientific">Methylomonas paludis</name>
    <dbReference type="NCBI Taxonomy" id="1173101"/>
    <lineage>
        <taxon>Bacteria</taxon>
        <taxon>Pseudomonadati</taxon>
        <taxon>Pseudomonadota</taxon>
        <taxon>Gammaproteobacteria</taxon>
        <taxon>Methylococcales</taxon>
        <taxon>Methylococcaceae</taxon>
        <taxon>Methylomonas</taxon>
    </lineage>
</organism>
<dbReference type="EMBL" id="CP073754">
    <property type="protein sequence ID" value="QWF70599.1"/>
    <property type="molecule type" value="Genomic_DNA"/>
</dbReference>
<protein>
    <submittedName>
        <fullName evidence="2">Uncharacterized protein</fullName>
    </submittedName>
</protein>
<dbReference type="PROSITE" id="PS51257">
    <property type="entry name" value="PROKAR_LIPOPROTEIN"/>
    <property type="match status" value="1"/>
</dbReference>
<sequence length="590" mass="64536">MVLRQDTVIKISLLALVLLQACGSTRQLAVDYPKTEITPLKPLKGQAGVAADDYYVQLISEFEFKGGNALKNGCSDMGSHYENADISAALLFNVRNDAIKLKQEVSGFLYQAAIGTCHFKLETKKANLTPWLRLDAAKDTQLDYSFLTSNSHDSNLSQVVNDVNAAGNLLALTGVGTGVAVMGKLAGTWVDGSQQAAVKAPPATKVSSETHTLPAYVQLSGDSGSLVGDRLPVYQVIDGGAKFWTSEASLLGELRIYPEITPALLLKTGSDGLPDAHDLSLPELWHVPIQSAGGQMPLRQVLDQLNQADKPNLQPDWQNYSQVESQCRQLKLVMKDLGFNKYDRDAVLYYFLNQSPDWKNFNISQQLAMTDQLRPKLLEQYHSNGFAGCLADEDYIAMKNMKLSVNTPQDWEQITSSRLKKEGVINTIQALARQLLAAVKNPDKDEMTHQLYPLLNTDKSGNGSVLVQNHLSNFGLEAMLQVPVIPDEGVVINAGQLAAMFLGLNVESYSCARPAQEQGQPLANIGIILFATKPGSPREKGGALEFELVQGKIVRITLQHPAFRDFEQNIADYPDLGGCRIEADLLNSLH</sequence>